<accession>A0A1H4G3V6</accession>
<dbReference type="STRING" id="89524.SAMN05444370_1347"/>
<dbReference type="EMBL" id="FNQM01000034">
    <property type="protein sequence ID" value="SEB03392.1"/>
    <property type="molecule type" value="Genomic_DNA"/>
</dbReference>
<evidence type="ECO:0000256" key="2">
    <source>
        <dbReference type="ARBA" id="ARBA00022679"/>
    </source>
</evidence>
<dbReference type="InterPro" id="IPR004165">
    <property type="entry name" value="CoA_trans_fam_I"/>
</dbReference>
<proteinExistence type="inferred from homology"/>
<evidence type="ECO:0000256" key="1">
    <source>
        <dbReference type="ARBA" id="ARBA00005612"/>
    </source>
</evidence>
<dbReference type="RefSeq" id="WP_093256511.1">
    <property type="nucleotide sequence ID" value="NZ_FNQM01000034.1"/>
</dbReference>
<dbReference type="Gene3D" id="3.40.1080.10">
    <property type="entry name" value="Glutaconate Coenzyme A-transferase"/>
    <property type="match status" value="1"/>
</dbReference>
<dbReference type="PANTHER" id="PTHR13707:SF60">
    <property type="entry name" value="ACETATE COA-TRANSFERASE SUBUNIT ALPHA"/>
    <property type="match status" value="1"/>
</dbReference>
<keyword evidence="4" id="KW-1185">Reference proteome</keyword>
<dbReference type="GO" id="GO:0008410">
    <property type="term" value="F:CoA-transferase activity"/>
    <property type="evidence" value="ECO:0007669"/>
    <property type="project" value="InterPro"/>
</dbReference>
<dbReference type="InterPro" id="IPR012792">
    <property type="entry name" value="3-oxoacid_CoA-transf_A"/>
</dbReference>
<dbReference type="PANTHER" id="PTHR13707">
    <property type="entry name" value="KETOACID-COENZYME A TRANSFERASE"/>
    <property type="match status" value="1"/>
</dbReference>
<dbReference type="SMART" id="SM00882">
    <property type="entry name" value="CoA_trans"/>
    <property type="match status" value="1"/>
</dbReference>
<name>A0A1H4G3V6_9RHOB</name>
<dbReference type="Proteomes" id="UP000198703">
    <property type="component" value="Unassembled WGS sequence"/>
</dbReference>
<dbReference type="OrthoDB" id="9777193at2"/>
<dbReference type="NCBIfam" id="TIGR02429">
    <property type="entry name" value="pcaI_scoA_fam"/>
    <property type="match status" value="1"/>
</dbReference>
<dbReference type="InterPro" id="IPR037171">
    <property type="entry name" value="NagB/RpiA_transferase-like"/>
</dbReference>
<organism evidence="3 4">
    <name type="scientific">Rubrimonas cliftonensis</name>
    <dbReference type="NCBI Taxonomy" id="89524"/>
    <lineage>
        <taxon>Bacteria</taxon>
        <taxon>Pseudomonadati</taxon>
        <taxon>Pseudomonadota</taxon>
        <taxon>Alphaproteobacteria</taxon>
        <taxon>Rhodobacterales</taxon>
        <taxon>Paracoccaceae</taxon>
        <taxon>Rubrimonas</taxon>
    </lineage>
</organism>
<dbReference type="Pfam" id="PF01144">
    <property type="entry name" value="CoA_trans"/>
    <property type="match status" value="1"/>
</dbReference>
<sequence>MKKALKPAEAAEMIPDGAVLLVGGFMGVGSPHRLIDAILTRGQRDLTIVNNDTAMPDRGVGRLVCAGLVSKVITSHIGLNPVTQQKMIAGEIDVELVPQGTLVERIRAGGVGLGGVLTATGVGTLVAEGKQTIEIDGETFLIEKPIRGDFALLACERADYVGNLEYTLTAHNFNPIMALAGETVIAEPHHIVPLGMIPPDAVKTPGVLVDHLLERAH</sequence>
<comment type="similarity">
    <text evidence="1">Belongs to the 3-oxoacid CoA-transferase subunit A family.</text>
</comment>
<protein>
    <submittedName>
        <fullName evidence="3">Acetate CoA/acetoacetate CoA-transferase alpha subunit</fullName>
    </submittedName>
</protein>
<dbReference type="PROSITE" id="PS01273">
    <property type="entry name" value="COA_TRANSF_1"/>
    <property type="match status" value="1"/>
</dbReference>
<dbReference type="InterPro" id="IPR004163">
    <property type="entry name" value="CoA_transf_BS"/>
</dbReference>
<dbReference type="SUPFAM" id="SSF100950">
    <property type="entry name" value="NagB/RpiA/CoA transferase-like"/>
    <property type="match status" value="1"/>
</dbReference>
<dbReference type="AlphaFoldDB" id="A0A1H4G3V6"/>
<gene>
    <name evidence="3" type="ORF">SAMN05444370_1347</name>
</gene>
<keyword evidence="2 3" id="KW-0808">Transferase</keyword>
<evidence type="ECO:0000313" key="3">
    <source>
        <dbReference type="EMBL" id="SEB03392.1"/>
    </source>
</evidence>
<reference evidence="3 4" key="1">
    <citation type="submission" date="2016-10" db="EMBL/GenBank/DDBJ databases">
        <authorList>
            <person name="de Groot N.N."/>
        </authorList>
    </citation>
    <scope>NUCLEOTIDE SEQUENCE [LARGE SCALE GENOMIC DNA]</scope>
    <source>
        <strain evidence="3 4">DSM 15345</strain>
    </source>
</reference>
<evidence type="ECO:0000313" key="4">
    <source>
        <dbReference type="Proteomes" id="UP000198703"/>
    </source>
</evidence>